<feature type="chain" id="PRO_5012673762" evidence="1">
    <location>
        <begin position="27"/>
        <end position="610"/>
    </location>
</feature>
<protein>
    <submittedName>
        <fullName evidence="2">Tetratricopeptide repeat</fullName>
    </submittedName>
</protein>
<dbReference type="OrthoDB" id="9766710at2"/>
<dbReference type="RefSeq" id="WP_097114168.1">
    <property type="nucleotide sequence ID" value="NZ_CP083931.1"/>
</dbReference>
<dbReference type="Pfam" id="PF13432">
    <property type="entry name" value="TPR_16"/>
    <property type="match status" value="1"/>
</dbReference>
<reference evidence="2 3" key="1">
    <citation type="submission" date="2017-09" db="EMBL/GenBank/DDBJ databases">
        <authorList>
            <person name="Ehlers B."/>
            <person name="Leendertz F.H."/>
        </authorList>
    </citation>
    <scope>NUCLEOTIDE SEQUENCE [LARGE SCALE GENOMIC DNA]</scope>
    <source>
        <strain evidence="2 3">DSM 16848</strain>
    </source>
</reference>
<dbReference type="InterPro" id="IPR019734">
    <property type="entry name" value="TPR_rpt"/>
</dbReference>
<dbReference type="Gene3D" id="1.25.40.10">
    <property type="entry name" value="Tetratricopeptide repeat domain"/>
    <property type="match status" value="1"/>
</dbReference>
<dbReference type="Proteomes" id="UP000219669">
    <property type="component" value="Unassembled WGS sequence"/>
</dbReference>
<keyword evidence="3" id="KW-1185">Reference proteome</keyword>
<name>A0A286EAX6_9NEIS</name>
<dbReference type="AlphaFoldDB" id="A0A286EAX6"/>
<evidence type="ECO:0000313" key="3">
    <source>
        <dbReference type="Proteomes" id="UP000219669"/>
    </source>
</evidence>
<evidence type="ECO:0000313" key="2">
    <source>
        <dbReference type="EMBL" id="SOD68077.1"/>
    </source>
</evidence>
<dbReference type="Pfam" id="PF13174">
    <property type="entry name" value="TPR_6"/>
    <property type="match status" value="1"/>
</dbReference>
<accession>A0A286EAX6</accession>
<evidence type="ECO:0000256" key="1">
    <source>
        <dbReference type="SAM" id="SignalP"/>
    </source>
</evidence>
<sequence>MMLFTRRLRPICAAFVLLFSPISAWATNDKIHYPNTGGHRASLSAAEKLADEQRRTQIVQNAQHIFTLTGAEIAWSRGQNALAINTYIDVFNKTRSPQVAERAMELAIDNKSYTAAEQLFKQWQKVQPESSPALRRMAWLRALYSGDYAYVAEHLPAVLSESDEKQGRNIFLHLAQTSVNQRGLVAATYDAVAQAASQQPEWIEAQISDLLFNIAAKRNARAIQSLQNLAKIDSDLSEATRLALSVAVRDNPKLLGEFFSSINTQNLPLTWQELELENLIQNKQTAQAYAKLQQLAERYPEQNFALRAAVLSFQERNPWQETLSHFNKAYQNSKTLAEKSHIAILAAQSLMDAKQDKAQINLWIERITAPEYALDRHIMQMAQLGEEEKWQEILDINTQVQKQGLTSSKILGRHHYQTFYLFALSKSSLPVQKKMWEINRIIKQSQSNLDDEENQSIYDNALYHRGLLYLDELNQVEKGLADLRRYYANNPDSSNALNALGYSLLEYGNNLHEGFALIKKAYQKDPENAAINDSMGWAYFKQGDSKTALPYLQYAYKHESDPEVGAHLGEVYWVLGDKAKAREIWHESWLKNKKHKVLLKTLKRHQVQFK</sequence>
<organism evidence="2 3">
    <name type="scientific">Alysiella filiformis DSM 16848</name>
    <dbReference type="NCBI Taxonomy" id="1120981"/>
    <lineage>
        <taxon>Bacteria</taxon>
        <taxon>Pseudomonadati</taxon>
        <taxon>Pseudomonadota</taxon>
        <taxon>Betaproteobacteria</taxon>
        <taxon>Neisseriales</taxon>
        <taxon>Neisseriaceae</taxon>
        <taxon>Alysiella</taxon>
    </lineage>
</organism>
<proteinExistence type="predicted"/>
<dbReference type="InterPro" id="IPR011990">
    <property type="entry name" value="TPR-like_helical_dom_sf"/>
</dbReference>
<dbReference type="EMBL" id="OCNF01000007">
    <property type="protein sequence ID" value="SOD68077.1"/>
    <property type="molecule type" value="Genomic_DNA"/>
</dbReference>
<keyword evidence="1" id="KW-0732">Signal</keyword>
<gene>
    <name evidence="2" type="ORF">SAMN02746062_01116</name>
</gene>
<feature type="signal peptide" evidence="1">
    <location>
        <begin position="1"/>
        <end position="26"/>
    </location>
</feature>
<dbReference type="SUPFAM" id="SSF48452">
    <property type="entry name" value="TPR-like"/>
    <property type="match status" value="1"/>
</dbReference>